<name>A0A8J3GRQ1_9MICO</name>
<dbReference type="RefSeq" id="WP_191283759.1">
    <property type="nucleotide sequence ID" value="NZ_BNAI01000005.1"/>
</dbReference>
<evidence type="ECO:0000313" key="2">
    <source>
        <dbReference type="EMBL" id="GHF22114.1"/>
    </source>
</evidence>
<reference evidence="2" key="2">
    <citation type="submission" date="2020-09" db="EMBL/GenBank/DDBJ databases">
        <authorList>
            <person name="Sun Q."/>
            <person name="Zhou Y."/>
        </authorList>
    </citation>
    <scope>NUCLEOTIDE SEQUENCE</scope>
    <source>
        <strain evidence="2">CGMCC 1.16548</strain>
    </source>
</reference>
<evidence type="ECO:0000256" key="1">
    <source>
        <dbReference type="SAM" id="Phobius"/>
    </source>
</evidence>
<feature type="transmembrane region" description="Helical" evidence="1">
    <location>
        <begin position="51"/>
        <end position="73"/>
    </location>
</feature>
<evidence type="ECO:0000313" key="3">
    <source>
        <dbReference type="Proteomes" id="UP000617531"/>
    </source>
</evidence>
<sequence>MVLLDIPSPLHDVFGARQRPLAIVLIVAAALAVPIAVATAEPQLVTAVAPWRVAIAALLVADIAAGAVANLTAGTNDHYSTRPTARWVFIAVHLHLVAVALLLDLPLVPALIVWTATIGGAVVVNLLRTHPEQRVIGGTFFIAIAAAAVLVTDVRALAIVGILFAFKVVYAFAVDHTRAS</sequence>
<dbReference type="Proteomes" id="UP000617531">
    <property type="component" value="Unassembled WGS sequence"/>
</dbReference>
<keyword evidence="1" id="KW-1133">Transmembrane helix</keyword>
<keyword evidence="1" id="KW-0472">Membrane</keyword>
<feature type="transmembrane region" description="Helical" evidence="1">
    <location>
        <begin position="134"/>
        <end position="151"/>
    </location>
</feature>
<organism evidence="2 3">
    <name type="scientific">Pseudolysinimonas yzui</name>
    <dbReference type="NCBI Taxonomy" id="2708254"/>
    <lineage>
        <taxon>Bacteria</taxon>
        <taxon>Bacillati</taxon>
        <taxon>Actinomycetota</taxon>
        <taxon>Actinomycetes</taxon>
        <taxon>Micrococcales</taxon>
        <taxon>Microbacteriaceae</taxon>
        <taxon>Pseudolysinimonas</taxon>
    </lineage>
</organism>
<feature type="transmembrane region" description="Helical" evidence="1">
    <location>
        <begin position="85"/>
        <end position="103"/>
    </location>
</feature>
<dbReference type="AlphaFoldDB" id="A0A8J3GRQ1"/>
<feature type="transmembrane region" description="Helical" evidence="1">
    <location>
        <begin position="109"/>
        <end position="127"/>
    </location>
</feature>
<comment type="caution">
    <text evidence="2">The sequence shown here is derived from an EMBL/GenBank/DDBJ whole genome shotgun (WGS) entry which is preliminary data.</text>
</comment>
<feature type="transmembrane region" description="Helical" evidence="1">
    <location>
        <begin position="21"/>
        <end position="39"/>
    </location>
</feature>
<protein>
    <submittedName>
        <fullName evidence="2">Uncharacterized protein</fullName>
    </submittedName>
</protein>
<dbReference type="EMBL" id="BNAI01000005">
    <property type="protein sequence ID" value="GHF22114.1"/>
    <property type="molecule type" value="Genomic_DNA"/>
</dbReference>
<keyword evidence="1" id="KW-0812">Transmembrane</keyword>
<accession>A0A8J3GRQ1</accession>
<proteinExistence type="predicted"/>
<gene>
    <name evidence="2" type="ORF">GCM10011600_24060</name>
</gene>
<feature type="transmembrane region" description="Helical" evidence="1">
    <location>
        <begin position="157"/>
        <end position="174"/>
    </location>
</feature>
<reference evidence="2" key="1">
    <citation type="journal article" date="2014" name="Int. J. Syst. Evol. Microbiol.">
        <title>Complete genome sequence of Corynebacterium casei LMG S-19264T (=DSM 44701T), isolated from a smear-ripened cheese.</title>
        <authorList>
            <consortium name="US DOE Joint Genome Institute (JGI-PGF)"/>
            <person name="Walter F."/>
            <person name="Albersmeier A."/>
            <person name="Kalinowski J."/>
            <person name="Ruckert C."/>
        </authorList>
    </citation>
    <scope>NUCLEOTIDE SEQUENCE</scope>
    <source>
        <strain evidence="2">CGMCC 1.16548</strain>
    </source>
</reference>
<keyword evidence="3" id="KW-1185">Reference proteome</keyword>